<dbReference type="SFLD" id="SFLDG01135">
    <property type="entry name" value="C1.5.6:_HAD__Beta-PGM__Phospha"/>
    <property type="match status" value="1"/>
</dbReference>
<dbReference type="Gene3D" id="1.10.150.240">
    <property type="entry name" value="Putative phosphatase, domain 2"/>
    <property type="match status" value="1"/>
</dbReference>
<dbReference type="InterPro" id="IPR023214">
    <property type="entry name" value="HAD_sf"/>
</dbReference>
<sequence>MARIELVIFDMDGLMFDTEALTKRAWQEVGRLHNYDIPMQFLLGLLGMNSASISNQFKTVFGQDFPFDNMYAEQGKCVARIIEEEGLGIKKGLTELLEYLQENNIKRAVATSSSRERASKLLNIAGVFDKFDRVICGDEVTKGKPDPEIFLTVCKKLDVAPENAIVLEDSERGLEAAVAGGMRCILVPDLVEPSEEHVKRAYAKVADLIEVINLKELFEEIEEANQ</sequence>
<dbReference type="PANTHER" id="PTHR18901">
    <property type="entry name" value="2-DEOXYGLUCOSE-6-PHOSPHATE PHOSPHATASE 2"/>
    <property type="match status" value="1"/>
</dbReference>
<dbReference type="RefSeq" id="WP_200267582.1">
    <property type="nucleotide sequence ID" value="NZ_JAENHN010000023.1"/>
</dbReference>
<dbReference type="InterPro" id="IPR041492">
    <property type="entry name" value="HAD_2"/>
</dbReference>
<protein>
    <submittedName>
        <fullName evidence="1">HAD family phosphatase</fullName>
    </submittedName>
</protein>
<dbReference type="InterPro" id="IPR023198">
    <property type="entry name" value="PGP-like_dom2"/>
</dbReference>
<proteinExistence type="predicted"/>
<dbReference type="PRINTS" id="PR00413">
    <property type="entry name" value="HADHALOGNASE"/>
</dbReference>
<comment type="caution">
    <text evidence="1">The sequence shown here is derived from an EMBL/GenBank/DDBJ whole genome shotgun (WGS) entry which is preliminary data.</text>
</comment>
<reference evidence="2" key="1">
    <citation type="submission" date="2021-01" db="EMBL/GenBank/DDBJ databases">
        <title>Genome public.</title>
        <authorList>
            <person name="Liu C."/>
            <person name="Sun Q."/>
        </authorList>
    </citation>
    <scope>NUCLEOTIDE SEQUENCE [LARGE SCALE GENOMIC DNA]</scope>
    <source>
        <strain evidence="2">YIM B02505</strain>
    </source>
</reference>
<organism evidence="1 2">
    <name type="scientific">Clostridium yunnanense</name>
    <dbReference type="NCBI Taxonomy" id="2800325"/>
    <lineage>
        <taxon>Bacteria</taxon>
        <taxon>Bacillati</taxon>
        <taxon>Bacillota</taxon>
        <taxon>Clostridia</taxon>
        <taxon>Eubacteriales</taxon>
        <taxon>Clostridiaceae</taxon>
        <taxon>Clostridium</taxon>
    </lineage>
</organism>
<dbReference type="NCBIfam" id="TIGR01509">
    <property type="entry name" value="HAD-SF-IA-v3"/>
    <property type="match status" value="1"/>
</dbReference>
<keyword evidence="2" id="KW-1185">Reference proteome</keyword>
<dbReference type="PANTHER" id="PTHR18901:SF38">
    <property type="entry name" value="PSEUDOURIDINE-5'-PHOSPHATASE"/>
    <property type="match status" value="1"/>
</dbReference>
<dbReference type="Gene3D" id="3.40.50.1000">
    <property type="entry name" value="HAD superfamily/HAD-like"/>
    <property type="match status" value="1"/>
</dbReference>
<dbReference type="SFLD" id="SFLDS00003">
    <property type="entry name" value="Haloacid_Dehalogenase"/>
    <property type="match status" value="1"/>
</dbReference>
<evidence type="ECO:0000313" key="1">
    <source>
        <dbReference type="EMBL" id="MBK1810422.1"/>
    </source>
</evidence>
<evidence type="ECO:0000313" key="2">
    <source>
        <dbReference type="Proteomes" id="UP000596739"/>
    </source>
</evidence>
<dbReference type="SUPFAM" id="SSF56784">
    <property type="entry name" value="HAD-like"/>
    <property type="match status" value="1"/>
</dbReference>
<dbReference type="SFLD" id="SFLDG01129">
    <property type="entry name" value="C1.5:_HAD__Beta-PGM__Phosphata"/>
    <property type="match status" value="1"/>
</dbReference>
<dbReference type="EMBL" id="JAENHN010000023">
    <property type="protein sequence ID" value="MBK1810422.1"/>
    <property type="molecule type" value="Genomic_DNA"/>
</dbReference>
<accession>A0ABS1EM31</accession>
<dbReference type="InterPro" id="IPR006439">
    <property type="entry name" value="HAD-SF_hydro_IA"/>
</dbReference>
<name>A0ABS1EM31_9CLOT</name>
<dbReference type="NCBIfam" id="TIGR01549">
    <property type="entry name" value="HAD-SF-IA-v1"/>
    <property type="match status" value="1"/>
</dbReference>
<dbReference type="Proteomes" id="UP000596739">
    <property type="component" value="Unassembled WGS sequence"/>
</dbReference>
<dbReference type="Pfam" id="PF13419">
    <property type="entry name" value="HAD_2"/>
    <property type="match status" value="1"/>
</dbReference>
<dbReference type="InterPro" id="IPR036412">
    <property type="entry name" value="HAD-like_sf"/>
</dbReference>
<gene>
    <name evidence="1" type="ORF">JHL18_07205</name>
</gene>